<dbReference type="Pfam" id="PF00291">
    <property type="entry name" value="PALP"/>
    <property type="match status" value="2"/>
</dbReference>
<keyword evidence="8" id="KW-1185">Reference proteome</keyword>
<evidence type="ECO:0000256" key="3">
    <source>
        <dbReference type="ARBA" id="ARBA00023239"/>
    </source>
</evidence>
<keyword evidence="3" id="KW-0456">Lyase</keyword>
<dbReference type="InterPro" id="IPR036052">
    <property type="entry name" value="TrpB-like_PALP_sf"/>
</dbReference>
<evidence type="ECO:0000313" key="8">
    <source>
        <dbReference type="Proteomes" id="UP001303046"/>
    </source>
</evidence>
<comment type="caution">
    <text evidence="7">The sequence shown here is derived from an EMBL/GenBank/DDBJ whole genome shotgun (WGS) entry which is preliminary data.</text>
</comment>
<evidence type="ECO:0000256" key="5">
    <source>
        <dbReference type="ARBA" id="ARBA00042605"/>
    </source>
</evidence>
<dbReference type="CDD" id="cd01562">
    <property type="entry name" value="Thr-dehyd"/>
    <property type="match status" value="2"/>
</dbReference>
<evidence type="ECO:0000256" key="2">
    <source>
        <dbReference type="ARBA" id="ARBA00022898"/>
    </source>
</evidence>
<dbReference type="EMBL" id="JAVFWL010000005">
    <property type="protein sequence ID" value="KAK6755136.1"/>
    <property type="molecule type" value="Genomic_DNA"/>
</dbReference>
<dbReference type="InterPro" id="IPR050147">
    <property type="entry name" value="Ser/Thr_Dehydratase"/>
</dbReference>
<sequence>MLRILGALRSSPRSFVRLCSTGTVSTTIVIYICSIEGGIVRTDCRYSRLISKLTGCEVFIKMEVNQDTGSFKERGGRFALLNLSDEEKKNGVYAASAGNHAQAIAIHGKQLGIQVNVVMPRHAPLMKITKCKDLGANGKDLSVSRQLALKLAKERGGKYINGYDMIDVLAGAGTVATEILDQVPNVDAILSPSGGGGLLAGCCVAAKTLSPSTKVIGLVPETMPSMLKSLEAGKVVTIKNNPTLADGLAVPTVGVNSFQTIKNLVDKVVAVKETDIAVGILRLIETEKVVTEGAGAIGVAALLAGNLPELSGKRVVCILSGGNIDSTMVGRCIEKGLAVDNRLVRFEALISDRPGGVSELAKLVADTGASVKGMSMERAFHRSDAFTTNCKVVAETRGLDHTLELNSVLKKRRMISCIKLSYQKKFCYGELNEGTLPVHSTLFEVRSPQMLSKLRSTYTKLLPSLRYISIQSTTEYFDPHCDPKNPKNLELSEITDAYKRIKGSVIHTSCRKSRYFSKMAGCSVLFKAENKQRTGSFKERGARNALLRLSEDERKKGVVVGSNGNYAEAMAWHGKQLGVPVTVVMPRYAALSTISVCKDLGSNVVVEGKDHAEARRIAFKIAQENGGKFIDGHDHVDVIAGAGTIALEILEEVKDVDAILVPVGGAGLLGGISVAVKQTSPKTKVIGLESEASPSFSAALKAGQPVTIKIQPSLAASLAVSRVGYNSFNIAKGNVDEIVTVKELDLSIAILRMLEKEKMLVDGAGAMGPAALLAGGVQGLPGKKIVCVLSGGNIDSTVVGRSIEKGLIADDRLVMFDVLIANRSGSISEVIEIANNTGGCIKDIALEHVFHKFGMFDVKCRIIMETRGIDHSYQLKNVLLERYGKNCEFFMKREKI</sequence>
<accession>A0ABR1DXJ0</accession>
<evidence type="ECO:0000256" key="4">
    <source>
        <dbReference type="ARBA" id="ARBA00041766"/>
    </source>
</evidence>
<gene>
    <name evidence="7" type="primary">Necator_chrV.g18652</name>
    <name evidence="7" type="ORF">RB195_013861</name>
</gene>
<dbReference type="PANTHER" id="PTHR48078:SF19">
    <property type="entry name" value="ACT DOMAIN-CONTAINING PROTEIN"/>
    <property type="match status" value="1"/>
</dbReference>
<dbReference type="Gene3D" id="3.40.50.1100">
    <property type="match status" value="4"/>
</dbReference>
<organism evidence="7 8">
    <name type="scientific">Necator americanus</name>
    <name type="common">Human hookworm</name>
    <dbReference type="NCBI Taxonomy" id="51031"/>
    <lineage>
        <taxon>Eukaryota</taxon>
        <taxon>Metazoa</taxon>
        <taxon>Ecdysozoa</taxon>
        <taxon>Nematoda</taxon>
        <taxon>Chromadorea</taxon>
        <taxon>Rhabditida</taxon>
        <taxon>Rhabditina</taxon>
        <taxon>Rhabditomorpha</taxon>
        <taxon>Strongyloidea</taxon>
        <taxon>Ancylostomatidae</taxon>
        <taxon>Bunostominae</taxon>
        <taxon>Necator</taxon>
    </lineage>
</organism>
<reference evidence="7 8" key="1">
    <citation type="submission" date="2023-08" db="EMBL/GenBank/DDBJ databases">
        <title>A Necator americanus chromosomal reference genome.</title>
        <authorList>
            <person name="Ilik V."/>
            <person name="Petrzelkova K.J."/>
            <person name="Pardy F."/>
            <person name="Fuh T."/>
            <person name="Niatou-Singa F.S."/>
            <person name="Gouil Q."/>
            <person name="Baker L."/>
            <person name="Ritchie M.E."/>
            <person name="Jex A.R."/>
            <person name="Gazzola D."/>
            <person name="Li H."/>
            <person name="Toshio Fujiwara R."/>
            <person name="Zhan B."/>
            <person name="Aroian R.V."/>
            <person name="Pafco B."/>
            <person name="Schwarz E.M."/>
        </authorList>
    </citation>
    <scope>NUCLEOTIDE SEQUENCE [LARGE SCALE GENOMIC DNA]</scope>
    <source>
        <strain evidence="7 8">Aroian</strain>
        <tissue evidence="7">Whole animal</tissue>
    </source>
</reference>
<dbReference type="Proteomes" id="UP001303046">
    <property type="component" value="Unassembled WGS sequence"/>
</dbReference>
<proteinExistence type="predicted"/>
<evidence type="ECO:0000313" key="7">
    <source>
        <dbReference type="EMBL" id="KAK6755136.1"/>
    </source>
</evidence>
<comment type="cofactor">
    <cofactor evidence="1">
        <name>pyridoxal 5'-phosphate</name>
        <dbReference type="ChEBI" id="CHEBI:597326"/>
    </cofactor>
</comment>
<dbReference type="InterPro" id="IPR001926">
    <property type="entry name" value="TrpB-like_PALP"/>
</dbReference>
<feature type="domain" description="Tryptophan synthase beta chain-like PALP" evidence="6">
    <location>
        <begin position="505"/>
        <end position="791"/>
    </location>
</feature>
<evidence type="ECO:0000259" key="6">
    <source>
        <dbReference type="Pfam" id="PF00291"/>
    </source>
</evidence>
<dbReference type="PANTHER" id="PTHR48078">
    <property type="entry name" value="THREONINE DEHYDRATASE, MITOCHONDRIAL-RELATED"/>
    <property type="match status" value="1"/>
</dbReference>
<dbReference type="SUPFAM" id="SSF53686">
    <property type="entry name" value="Tryptophan synthase beta subunit-like PLP-dependent enzymes"/>
    <property type="match status" value="2"/>
</dbReference>
<keyword evidence="2" id="KW-0663">Pyridoxal phosphate</keyword>
<name>A0ABR1DXJ0_NECAM</name>
<protein>
    <recommendedName>
        <fullName evidence="4">L-serine deaminase</fullName>
    </recommendedName>
    <alternativeName>
        <fullName evidence="5">L-threonine dehydratase</fullName>
    </alternativeName>
</protein>
<feature type="domain" description="Tryptophan synthase beta chain-like PALP" evidence="6">
    <location>
        <begin position="36"/>
        <end position="321"/>
    </location>
</feature>
<evidence type="ECO:0000256" key="1">
    <source>
        <dbReference type="ARBA" id="ARBA00001933"/>
    </source>
</evidence>